<name>A2EZX7_TRIV3</name>
<evidence type="ECO:0000313" key="2">
    <source>
        <dbReference type="Proteomes" id="UP000001542"/>
    </source>
</evidence>
<dbReference type="InParanoid" id="A2EZX7"/>
<dbReference type="VEuPathDB" id="TrichDB:TVAGG3_0145050"/>
<accession>A2EZX7</accession>
<proteinExistence type="predicted"/>
<keyword evidence="2" id="KW-1185">Reference proteome</keyword>
<sequence length="69" mass="8470">MEHKQDAKEEEFREMKDAIKYAQRHIEAFWEYCNEHRNEDHSVRIFDVIINFYRRHIAADYEAALGIKN</sequence>
<dbReference type="Proteomes" id="UP000001542">
    <property type="component" value="Unassembled WGS sequence"/>
</dbReference>
<dbReference type="EMBL" id="DS113557">
    <property type="protein sequence ID" value="EAY01761.1"/>
    <property type="molecule type" value="Genomic_DNA"/>
</dbReference>
<reference evidence="1" key="1">
    <citation type="submission" date="2006-10" db="EMBL/GenBank/DDBJ databases">
        <authorList>
            <person name="Amadeo P."/>
            <person name="Zhao Q."/>
            <person name="Wortman J."/>
            <person name="Fraser-Liggett C."/>
            <person name="Carlton J."/>
        </authorList>
    </citation>
    <scope>NUCLEOTIDE SEQUENCE</scope>
    <source>
        <strain evidence="1">G3</strain>
    </source>
</reference>
<dbReference type="VEuPathDB" id="TrichDB:TVAG_111180"/>
<reference evidence="1" key="2">
    <citation type="journal article" date="2007" name="Science">
        <title>Draft genome sequence of the sexually transmitted pathogen Trichomonas vaginalis.</title>
        <authorList>
            <person name="Carlton J.M."/>
            <person name="Hirt R.P."/>
            <person name="Silva J.C."/>
            <person name="Delcher A.L."/>
            <person name="Schatz M."/>
            <person name="Zhao Q."/>
            <person name="Wortman J.R."/>
            <person name="Bidwell S.L."/>
            <person name="Alsmark U.C.M."/>
            <person name="Besteiro S."/>
            <person name="Sicheritz-Ponten T."/>
            <person name="Noel C.J."/>
            <person name="Dacks J.B."/>
            <person name="Foster P.G."/>
            <person name="Simillion C."/>
            <person name="Van de Peer Y."/>
            <person name="Miranda-Saavedra D."/>
            <person name="Barton G.J."/>
            <person name="Westrop G.D."/>
            <person name="Mueller S."/>
            <person name="Dessi D."/>
            <person name="Fiori P.L."/>
            <person name="Ren Q."/>
            <person name="Paulsen I."/>
            <person name="Zhang H."/>
            <person name="Bastida-Corcuera F.D."/>
            <person name="Simoes-Barbosa A."/>
            <person name="Brown M.T."/>
            <person name="Hayes R.D."/>
            <person name="Mukherjee M."/>
            <person name="Okumura C.Y."/>
            <person name="Schneider R."/>
            <person name="Smith A.J."/>
            <person name="Vanacova S."/>
            <person name="Villalvazo M."/>
            <person name="Haas B.J."/>
            <person name="Pertea M."/>
            <person name="Feldblyum T.V."/>
            <person name="Utterback T.R."/>
            <person name="Shu C.L."/>
            <person name="Osoegawa K."/>
            <person name="de Jong P.J."/>
            <person name="Hrdy I."/>
            <person name="Horvathova L."/>
            <person name="Zubacova Z."/>
            <person name="Dolezal P."/>
            <person name="Malik S.B."/>
            <person name="Logsdon J.M. Jr."/>
            <person name="Henze K."/>
            <person name="Gupta A."/>
            <person name="Wang C.C."/>
            <person name="Dunne R.L."/>
            <person name="Upcroft J.A."/>
            <person name="Upcroft P."/>
            <person name="White O."/>
            <person name="Salzberg S.L."/>
            <person name="Tang P."/>
            <person name="Chiu C.-H."/>
            <person name="Lee Y.-S."/>
            <person name="Embley T.M."/>
            <person name="Coombs G.H."/>
            <person name="Mottram J.C."/>
            <person name="Tachezy J."/>
            <person name="Fraser-Liggett C.M."/>
            <person name="Johnson P.J."/>
        </authorList>
    </citation>
    <scope>NUCLEOTIDE SEQUENCE [LARGE SCALE GENOMIC DNA]</scope>
    <source>
        <strain evidence="1">G3</strain>
    </source>
</reference>
<organism evidence="1 2">
    <name type="scientific">Trichomonas vaginalis (strain ATCC PRA-98 / G3)</name>
    <dbReference type="NCBI Taxonomy" id="412133"/>
    <lineage>
        <taxon>Eukaryota</taxon>
        <taxon>Metamonada</taxon>
        <taxon>Parabasalia</taxon>
        <taxon>Trichomonadida</taxon>
        <taxon>Trichomonadidae</taxon>
        <taxon>Trichomonas</taxon>
    </lineage>
</organism>
<evidence type="ECO:0000313" key="1">
    <source>
        <dbReference type="EMBL" id="EAY01761.1"/>
    </source>
</evidence>
<dbReference type="KEGG" id="tva:4759589"/>
<dbReference type="AlphaFoldDB" id="A2EZX7"/>
<dbReference type="RefSeq" id="XP_001314319.1">
    <property type="nucleotide sequence ID" value="XM_001314301.1"/>
</dbReference>
<dbReference type="SMR" id="A2EZX7"/>
<protein>
    <submittedName>
        <fullName evidence="1">Uncharacterized protein</fullName>
    </submittedName>
</protein>
<gene>
    <name evidence="1" type="ORF">TVAG_111180</name>
</gene>